<name>A0A7W6MBQ8_9RHOB</name>
<gene>
    <name evidence="2" type="ORF">GGR93_003635</name>
</gene>
<sequence>MITPDQDAWLKATFNINVKHAEVDTDVTTEQGMKPKARLDEYEGEFEKAGWRNKANPDSTVSMTRKLTDEEAEKQTYSTNAEGKLVDKDGNEIKDDKKRLMTMSPDSGDITIGNDEHVILRELNPDGSPTDRYQTMPRAQALQMAKASGGTKRVEYQHHSTGAQGKDVASAGHIDTKDGKVTRIDNSSGHYRPAFEHLLQAVEHLLKTGAMLDTTIVDKDGNELEDSNPKAFKLYQKTQILIQGLNADKAVLVKLADAADKGGDPAKLQAAKETYDKKVKTITAALDAMKKMGIGPANKITGEVEFTYADASGTALEFITSVEEEKLSTKEFLMGKGAEQGIERLNEDDDEEDEDDVLGRLGIEAYGDKGSGIDDTTTKPDPSYPYQNEPTPPPSEGVGQDDNPYPYLTSGPNSPDHEGGNDTPKPDQPEEPALGGTSSDPSGGQDNAVRQTPFRDFDDKEDMLEELKRVAAEKKLRPEDRENAAELIKEGVAPDIDEDKWQESVEELLSTAKGLLRDDDDDDDDDDDEEEDFFKIENGKVVRVDAETLYTTEICDAEPDMEIRDGKVVRISDSGVAYMVDPDDL</sequence>
<evidence type="ECO:0000256" key="1">
    <source>
        <dbReference type="SAM" id="MobiDB-lite"/>
    </source>
</evidence>
<feature type="compositionally biased region" description="Polar residues" evidence="1">
    <location>
        <begin position="56"/>
        <end position="65"/>
    </location>
</feature>
<evidence type="ECO:0000313" key="2">
    <source>
        <dbReference type="EMBL" id="MBB4175827.1"/>
    </source>
</evidence>
<feature type="compositionally biased region" description="Basic and acidic residues" evidence="1">
    <location>
        <begin position="415"/>
        <end position="428"/>
    </location>
</feature>
<protein>
    <submittedName>
        <fullName evidence="2">Uncharacterized protein</fullName>
    </submittedName>
</protein>
<dbReference type="OrthoDB" id="7163270at2"/>
<feature type="compositionally biased region" description="Polar residues" evidence="1">
    <location>
        <begin position="436"/>
        <end position="450"/>
    </location>
</feature>
<dbReference type="AlphaFoldDB" id="A0A7W6MBQ8"/>
<keyword evidence="3" id="KW-1185">Reference proteome</keyword>
<feature type="region of interest" description="Disordered" evidence="1">
    <location>
        <begin position="511"/>
        <end position="532"/>
    </location>
</feature>
<organism evidence="2 3">
    <name type="scientific">Sulfitobacter noctilucicola</name>
    <dbReference type="NCBI Taxonomy" id="1342301"/>
    <lineage>
        <taxon>Bacteria</taxon>
        <taxon>Pseudomonadati</taxon>
        <taxon>Pseudomonadota</taxon>
        <taxon>Alphaproteobacteria</taxon>
        <taxon>Rhodobacterales</taxon>
        <taxon>Roseobacteraceae</taxon>
        <taxon>Sulfitobacter</taxon>
    </lineage>
</organism>
<accession>A0A7W6MBQ8</accession>
<feature type="compositionally biased region" description="Basic and acidic residues" evidence="1">
    <location>
        <begin position="465"/>
        <end position="489"/>
    </location>
</feature>
<dbReference type="Proteomes" id="UP000565745">
    <property type="component" value="Unassembled WGS sequence"/>
</dbReference>
<dbReference type="RefSeq" id="WP_025054269.1">
    <property type="nucleotide sequence ID" value="NZ_JACIFU010000006.1"/>
</dbReference>
<evidence type="ECO:0000313" key="3">
    <source>
        <dbReference type="Proteomes" id="UP000565745"/>
    </source>
</evidence>
<proteinExistence type="predicted"/>
<feature type="region of interest" description="Disordered" evidence="1">
    <location>
        <begin position="363"/>
        <end position="490"/>
    </location>
</feature>
<comment type="caution">
    <text evidence="2">The sequence shown here is derived from an EMBL/GenBank/DDBJ whole genome shotgun (WGS) entry which is preliminary data.</text>
</comment>
<feature type="compositionally biased region" description="Acidic residues" evidence="1">
    <location>
        <begin position="518"/>
        <end position="532"/>
    </location>
</feature>
<reference evidence="2 3" key="1">
    <citation type="submission" date="2020-08" db="EMBL/GenBank/DDBJ databases">
        <title>Genomic Encyclopedia of Type Strains, Phase IV (KMG-IV): sequencing the most valuable type-strain genomes for metagenomic binning, comparative biology and taxonomic classification.</title>
        <authorList>
            <person name="Goeker M."/>
        </authorList>
    </citation>
    <scope>NUCLEOTIDE SEQUENCE [LARGE SCALE GENOMIC DNA]</scope>
    <source>
        <strain evidence="2 3">DSM 101015</strain>
    </source>
</reference>
<feature type="region of interest" description="Disordered" evidence="1">
    <location>
        <begin position="52"/>
        <end position="80"/>
    </location>
</feature>
<dbReference type="EMBL" id="JACIFU010000006">
    <property type="protein sequence ID" value="MBB4175827.1"/>
    <property type="molecule type" value="Genomic_DNA"/>
</dbReference>